<sequence length="248" mass="28056">MKVADFVLVHGAWHGGWCYDLVAKRLRSEGHEVYTPTLTGLGERSHLLDDKIDLNTHIQDVLNVIRWQDLDRFVLCGHSYGGMIITGVADAVPERVTSLVYLDAYVPKDGEAIWDYMGDERRKVLLRDAEPYRGHAVAAPPPSHFGVDPRNQAWVADKMTPQPMLTLTQPIRLRTDQSRIGKRIYVFAKGPSSMEGWYPELKTDPAWEVLATECGHDQMVDAPDQVAEILSRAARVTKEQQKDLRKPE</sequence>
<keyword evidence="2" id="KW-0378">Hydrolase</keyword>
<dbReference type="Proteomes" id="UP001287059">
    <property type="component" value="Unassembled WGS sequence"/>
</dbReference>
<evidence type="ECO:0000313" key="2">
    <source>
        <dbReference type="EMBL" id="MDX8481855.1"/>
    </source>
</evidence>
<comment type="caution">
    <text evidence="2">The sequence shown here is derived from an EMBL/GenBank/DDBJ whole genome shotgun (WGS) entry which is preliminary data.</text>
</comment>
<dbReference type="EMBL" id="JAVIIW010000038">
    <property type="protein sequence ID" value="MDX8481855.1"/>
    <property type="molecule type" value="Genomic_DNA"/>
</dbReference>
<protein>
    <submittedName>
        <fullName evidence="2">Alpha/beta hydrolase</fullName>
    </submittedName>
</protein>
<organism evidence="2 3">
    <name type="scientific">Mesorhizobium album</name>
    <dbReference type="NCBI Taxonomy" id="3072314"/>
    <lineage>
        <taxon>Bacteria</taxon>
        <taxon>Pseudomonadati</taxon>
        <taxon>Pseudomonadota</taxon>
        <taxon>Alphaproteobacteria</taxon>
        <taxon>Hyphomicrobiales</taxon>
        <taxon>Phyllobacteriaceae</taxon>
        <taxon>Mesorhizobium</taxon>
    </lineage>
</organism>
<dbReference type="SUPFAM" id="SSF53474">
    <property type="entry name" value="alpha/beta-Hydrolases"/>
    <property type="match status" value="1"/>
</dbReference>
<gene>
    <name evidence="2" type="ORF">RFN28_25820</name>
</gene>
<reference evidence="2 3" key="1">
    <citation type="submission" date="2023-08" db="EMBL/GenBank/DDBJ databases">
        <title>Implementing the SeqCode for naming new Mesorhizobium species isolated from Vachellia karroo root nodules.</title>
        <authorList>
            <person name="Van Lill M."/>
        </authorList>
    </citation>
    <scope>NUCLEOTIDE SEQUENCE [LARGE SCALE GENOMIC DNA]</scope>
    <source>
        <strain evidence="2 3">VK24D</strain>
    </source>
</reference>
<name>A0ABU4Y4I7_9HYPH</name>
<dbReference type="PANTHER" id="PTHR37017">
    <property type="entry name" value="AB HYDROLASE-1 DOMAIN-CONTAINING PROTEIN-RELATED"/>
    <property type="match status" value="1"/>
</dbReference>
<dbReference type="PANTHER" id="PTHR37017:SF11">
    <property type="entry name" value="ESTERASE_LIPASE_THIOESTERASE DOMAIN-CONTAINING PROTEIN"/>
    <property type="match status" value="1"/>
</dbReference>
<dbReference type="Pfam" id="PF12697">
    <property type="entry name" value="Abhydrolase_6"/>
    <property type="match status" value="1"/>
</dbReference>
<dbReference type="InterPro" id="IPR052897">
    <property type="entry name" value="Sec-Metab_Biosynth_Hydrolase"/>
</dbReference>
<dbReference type="InterPro" id="IPR029058">
    <property type="entry name" value="AB_hydrolase_fold"/>
</dbReference>
<keyword evidence="3" id="KW-1185">Reference proteome</keyword>
<dbReference type="GO" id="GO:0016787">
    <property type="term" value="F:hydrolase activity"/>
    <property type="evidence" value="ECO:0007669"/>
    <property type="project" value="UniProtKB-KW"/>
</dbReference>
<dbReference type="RefSeq" id="WP_320290004.1">
    <property type="nucleotide sequence ID" value="NZ_JAVIIW010000038.1"/>
</dbReference>
<proteinExistence type="predicted"/>
<dbReference type="InterPro" id="IPR000073">
    <property type="entry name" value="AB_hydrolase_1"/>
</dbReference>
<feature type="domain" description="AB hydrolase-1" evidence="1">
    <location>
        <begin position="6"/>
        <end position="228"/>
    </location>
</feature>
<accession>A0ABU4Y4I7</accession>
<evidence type="ECO:0000313" key="3">
    <source>
        <dbReference type="Proteomes" id="UP001287059"/>
    </source>
</evidence>
<dbReference type="Gene3D" id="3.40.50.1820">
    <property type="entry name" value="alpha/beta hydrolase"/>
    <property type="match status" value="1"/>
</dbReference>
<evidence type="ECO:0000259" key="1">
    <source>
        <dbReference type="Pfam" id="PF12697"/>
    </source>
</evidence>